<name>A0A5N6KYM2_9ROSI</name>
<dbReference type="InterPro" id="IPR019405">
    <property type="entry name" value="Lactonase_7-beta_prop"/>
</dbReference>
<dbReference type="GO" id="GO:0017057">
    <property type="term" value="F:6-phosphogluconolactonase activity"/>
    <property type="evidence" value="ECO:0007669"/>
    <property type="project" value="TreeGrafter"/>
</dbReference>
<dbReference type="InterPro" id="IPR015943">
    <property type="entry name" value="WD40/YVTN_repeat-like_dom_sf"/>
</dbReference>
<proteinExistence type="inferred from homology"/>
<comment type="similarity">
    <text evidence="1">Belongs to the cycloisomerase 2 family.</text>
</comment>
<dbReference type="Pfam" id="PF10282">
    <property type="entry name" value="Lactonase"/>
    <property type="match status" value="1"/>
</dbReference>
<evidence type="ECO:0000313" key="2">
    <source>
        <dbReference type="EMBL" id="KAB8360929.1"/>
    </source>
</evidence>
<dbReference type="InterPro" id="IPR050282">
    <property type="entry name" value="Cycloisomerase_2"/>
</dbReference>
<gene>
    <name evidence="2" type="ORF">FH972_024661</name>
</gene>
<dbReference type="Proteomes" id="UP000327013">
    <property type="component" value="Unassembled WGS sequence"/>
</dbReference>
<protein>
    <recommendedName>
        <fullName evidence="4">Muconate cycloisomerase 1</fullName>
    </recommendedName>
</protein>
<reference evidence="2 3" key="1">
    <citation type="submission" date="2019-06" db="EMBL/GenBank/DDBJ databases">
        <title>A chromosomal-level reference genome of Carpinus fangiana (Coryloideae, Betulaceae).</title>
        <authorList>
            <person name="Yang X."/>
            <person name="Wang Z."/>
            <person name="Zhang L."/>
            <person name="Hao G."/>
            <person name="Liu J."/>
            <person name="Yang Y."/>
        </authorList>
    </citation>
    <scope>NUCLEOTIDE SEQUENCE [LARGE SCALE GENOMIC DNA]</scope>
    <source>
        <strain evidence="2">Cfa_2016G</strain>
        <tissue evidence="2">Leaf</tissue>
    </source>
</reference>
<dbReference type="PANTHER" id="PTHR30344:SF4">
    <property type="entry name" value="CYCLASE, PUTATIVE (AFU_ORTHOLOGUE AFUA_6G11580)-RELATED"/>
    <property type="match status" value="1"/>
</dbReference>
<dbReference type="OrthoDB" id="1715191at2759"/>
<dbReference type="Gene3D" id="2.130.10.10">
    <property type="entry name" value="YVTN repeat-like/Quinoprotein amine dehydrogenase"/>
    <property type="match status" value="1"/>
</dbReference>
<evidence type="ECO:0000313" key="3">
    <source>
        <dbReference type="Proteomes" id="UP000327013"/>
    </source>
</evidence>
<organism evidence="2 3">
    <name type="scientific">Carpinus fangiana</name>
    <dbReference type="NCBI Taxonomy" id="176857"/>
    <lineage>
        <taxon>Eukaryota</taxon>
        <taxon>Viridiplantae</taxon>
        <taxon>Streptophyta</taxon>
        <taxon>Embryophyta</taxon>
        <taxon>Tracheophyta</taxon>
        <taxon>Spermatophyta</taxon>
        <taxon>Magnoliopsida</taxon>
        <taxon>eudicotyledons</taxon>
        <taxon>Gunneridae</taxon>
        <taxon>Pentapetalae</taxon>
        <taxon>rosids</taxon>
        <taxon>fabids</taxon>
        <taxon>Fagales</taxon>
        <taxon>Betulaceae</taxon>
        <taxon>Carpinus</taxon>
    </lineage>
</organism>
<evidence type="ECO:0000256" key="1">
    <source>
        <dbReference type="ARBA" id="ARBA00005564"/>
    </source>
</evidence>
<dbReference type="SUPFAM" id="SSF75011">
    <property type="entry name" value="3-carboxy-cis,cis-mucoante lactonizing enzyme"/>
    <property type="match status" value="1"/>
</dbReference>
<keyword evidence="3" id="KW-1185">Reference proteome</keyword>
<accession>A0A5N6KYM2</accession>
<dbReference type="AlphaFoldDB" id="A0A5N6KYM2"/>
<comment type="caution">
    <text evidence="2">The sequence shown here is derived from an EMBL/GenBank/DDBJ whole genome shotgun (WGS) entry which is preliminary data.</text>
</comment>
<dbReference type="EMBL" id="VIBQ01000017">
    <property type="protein sequence ID" value="KAB8360929.1"/>
    <property type="molecule type" value="Genomic_DNA"/>
</dbReference>
<sequence>MDFIVGTFNTPDLYTLRFTPGASSKLDILKHTSAIGSHSWLALSQDRKSLYATCWLEPPSIAAYRVTEGVPELINNKPIKSRSGYTCCSATHVYSAGGSTGDVYSIGPDGGLLDHVQEISFVEDEKTGQAGGSGVKHGDFGGLRHGAHSADLSRDGNSLYVADIGRNCIWTYSINHTASAGQPHLTLGSKHISPRPNDGPRHCTAHPNGKVLYSLQEHTSMVDVFSVAQDGTTLKHITGVKIIPAVNEPKHYWADEVRLSAPTADGRPPMFLYASTRGLEASTMGYVAVFEIDEDGMVVGDKEIDMYETPTSGGWANAVEPAPRGGVSAADEKEYLALTDSEEGWVFVLSFDGNKIREEARVNLGKSGGNIAGAATAVWL</sequence>
<evidence type="ECO:0008006" key="4">
    <source>
        <dbReference type="Google" id="ProtNLM"/>
    </source>
</evidence>
<dbReference type="PANTHER" id="PTHR30344">
    <property type="entry name" value="6-PHOSPHOGLUCONOLACTONASE-RELATED"/>
    <property type="match status" value="1"/>
</dbReference>